<comment type="subcellular location">
    <subcellularLocation>
        <location evidence="1">Cytoplasm</location>
        <location evidence="1">Cytoskeleton</location>
        <location evidence="1">Flagellum axoneme</location>
    </subcellularLocation>
</comment>
<feature type="region of interest" description="Disordered" evidence="14">
    <location>
        <begin position="1685"/>
        <end position="1728"/>
    </location>
</feature>
<evidence type="ECO:0000256" key="10">
    <source>
        <dbReference type="ARBA" id="ARBA00055223"/>
    </source>
</evidence>
<feature type="compositionally biased region" description="Acidic residues" evidence="14">
    <location>
        <begin position="21"/>
        <end position="36"/>
    </location>
</feature>
<feature type="compositionally biased region" description="Polar residues" evidence="14">
    <location>
        <begin position="92"/>
        <end position="106"/>
    </location>
</feature>
<accession>A0A8J2K476</accession>
<evidence type="ECO:0000256" key="3">
    <source>
        <dbReference type="ARBA" id="ARBA00022574"/>
    </source>
</evidence>
<feature type="compositionally biased region" description="Acidic residues" evidence="14">
    <location>
        <begin position="2210"/>
        <end position="2224"/>
    </location>
</feature>
<keyword evidence="5" id="KW-0282">Flagellum</keyword>
<evidence type="ECO:0000256" key="9">
    <source>
        <dbReference type="ARBA" id="ARBA00023273"/>
    </source>
</evidence>
<dbReference type="OrthoDB" id="1935234at2759"/>
<evidence type="ECO:0000313" key="15">
    <source>
        <dbReference type="EMBL" id="CAG7731039.1"/>
    </source>
</evidence>
<keyword evidence="16" id="KW-1185">Reference proteome</keyword>
<evidence type="ECO:0000256" key="1">
    <source>
        <dbReference type="ARBA" id="ARBA00004611"/>
    </source>
</evidence>
<evidence type="ECO:0000256" key="7">
    <source>
        <dbReference type="ARBA" id="ARBA00023069"/>
    </source>
</evidence>
<feature type="region of interest" description="Disordered" evidence="14">
    <location>
        <begin position="1"/>
        <end position="211"/>
    </location>
</feature>
<keyword evidence="9" id="KW-0966">Cell projection</keyword>
<feature type="coiled-coil region" evidence="13">
    <location>
        <begin position="1126"/>
        <end position="1153"/>
    </location>
</feature>
<evidence type="ECO:0000256" key="6">
    <source>
        <dbReference type="ARBA" id="ARBA00023054"/>
    </source>
</evidence>
<proteinExistence type="inferred from homology"/>
<reference evidence="15" key="1">
    <citation type="submission" date="2021-06" db="EMBL/GenBank/DDBJ databases">
        <authorList>
            <person name="Hodson N. C."/>
            <person name="Mongue J. A."/>
            <person name="Jaron S. K."/>
        </authorList>
    </citation>
    <scope>NUCLEOTIDE SEQUENCE</scope>
</reference>
<keyword evidence="7" id="KW-0969">Cilium</keyword>
<comment type="caution">
    <text evidence="15">The sequence shown here is derived from an EMBL/GenBank/DDBJ whole genome shotgun (WGS) entry which is preliminary data.</text>
</comment>
<feature type="compositionally biased region" description="Polar residues" evidence="14">
    <location>
        <begin position="55"/>
        <end position="74"/>
    </location>
</feature>
<name>A0A8J2K476_9HEXA</name>
<dbReference type="PANTHER" id="PTHR14885">
    <property type="entry name" value="CILIA- AND FLAGELLA-ASSOCIATED PROTEIN 43-RELATED"/>
    <property type="match status" value="1"/>
</dbReference>
<protein>
    <recommendedName>
        <fullName evidence="12">Cilia- and flagella-associated protein 44</fullName>
    </recommendedName>
</protein>
<keyword evidence="8" id="KW-0206">Cytoskeleton</keyword>
<dbReference type="InterPro" id="IPR001680">
    <property type="entry name" value="WD40_rpt"/>
</dbReference>
<feature type="compositionally biased region" description="Basic and acidic residues" evidence="14">
    <location>
        <begin position="136"/>
        <end position="146"/>
    </location>
</feature>
<feature type="compositionally biased region" description="Basic and acidic residues" evidence="14">
    <location>
        <begin position="201"/>
        <end position="211"/>
    </location>
</feature>
<dbReference type="GO" id="GO:0060285">
    <property type="term" value="P:cilium-dependent cell motility"/>
    <property type="evidence" value="ECO:0007669"/>
    <property type="project" value="UniProtKB-ARBA"/>
</dbReference>
<feature type="compositionally biased region" description="Low complexity" evidence="14">
    <location>
        <begin position="1702"/>
        <end position="1721"/>
    </location>
</feature>
<feature type="region of interest" description="Disordered" evidence="14">
    <location>
        <begin position="2130"/>
        <end position="2241"/>
    </location>
</feature>
<dbReference type="Pfam" id="PF00400">
    <property type="entry name" value="WD40"/>
    <property type="match status" value="1"/>
</dbReference>
<feature type="compositionally biased region" description="Acidic residues" evidence="14">
    <location>
        <begin position="991"/>
        <end position="1003"/>
    </location>
</feature>
<evidence type="ECO:0000256" key="11">
    <source>
        <dbReference type="ARBA" id="ARBA00060934"/>
    </source>
</evidence>
<feature type="compositionally biased region" description="Basic and acidic residues" evidence="14">
    <location>
        <begin position="176"/>
        <end position="189"/>
    </location>
</feature>
<evidence type="ECO:0000256" key="12">
    <source>
        <dbReference type="ARBA" id="ARBA00074727"/>
    </source>
</evidence>
<sequence>MSDKSGDEEEISDVPPIDNTTTDEEELEQSEVEGEETTSYPNPDASEVDGESAAGSVTKSQPKSILKSRQNSAAASEGIGDEPQESKGDISESGQSVPVSEPSNWDYNEEEETEVTEKEQGPPAEGDDFGQAEVQAAKKVEEEIRHRGSWGAEFDETNGEEDEGEMQDMFGKNAAKRNEKADDKDDTQSKRRKKKQGGGRGSHDPKLKKEEAPEDIFVEPTYFSVDFISGPVVTPGCKVYPHVLHVFQSYGYDCVRPYNLHMLDDNTIIYITGNYLHFYRVSYEEVVSIRRSASGYGLGHIAIHPSKKYFAVAEKGDWPLIVIYSFKPEFKVYRVLRRGTERGYSYVDFNPGGDLLCSQGLDPDYLLTIWNWQRERIVLHVKAFSQDIYRATFSVTHPGQLTTCGLGHIRFWKMAETFTGLKLQGVIGRFGKTEISDIQGYAGLQDGKVVSTSEWGNLLVWDGGLIVVEIIQKGGKNCHDGEITNIVLLETGELLTIGFDGYLKTWESEVLDTADTLVDDSGKFEVEPIFECKVATSAKLVSVVKKLGDDESAWLLQDAWGKIWSINIGSAMKDAEYQPGTIFCCPGGAINAICTSKIYTIMAVGTSTGHLWLIEYLTKQTLAKHKYTVAVTRLLWLPLKFDSNGITFLAAFADGNVRLLATQWHVHRRTTEDTPSAKDDDITPFSLGLLQVLRFHKARITVMTLDEEKGILYTCGEDRLIFASRIRPKELGLPHIEPLSYVTAPFPVISLDLHPKKDYRLIIASRTGRIAECRKPYWGEVTSKITYNQGKLYGRRWQYSSVKSHRRREERRMARKLELEKKQAALKEDMADRRAKGLFVEEEVEINRLIDGYRREQMLDDEDELYMPEKPCPVYHVYYAINKSISRESTCRNFFVHVGGYDSGYVYECKCSRSEAGGFHSVPPTPPFDTDVAIRCFICSPDDQYLIFGMEDGTLRVMSRYIPPPPEAVVDNEKKEETAPAGVPVDSLLNDPDEPENSDDNIVADDPQLRRKKKKALPPFPVSVFPYDLTQFVCLPMHDPDRGTVNDLAWSYDGKFLFSVADDGSIFSYRWDPQGVLSNSELDIGGSNVPAEATQIPPEIFAEDTQDPNALTLEELKIKAEKDRLWELAESKKEVLRKKIRDLKSKFRFLLQKNNEIPDEARLPRLRFEMDPAIRQPKKLRLMKGIEEVYRRYEWQSAKSILQIEKLEKYFFAEIETFHLIIKDISHKTQVHTFRQRILTNEFEQVLKQNQDRLVREEIQHQAEMNVVPVDYAVKPAHVTRVYAKELIGDYDAKKYDTKTMQQVRTLEERLRKRFERELRWAELNAQKIPDDYEDPTDIVAISAAKENLGDYKLKSSDDYTGERISAAVRRQRVIDMKFRIHEQIKTFNKYVLDLREEKLQILAECRSLEKELQKIQRQLPPDLQKPIPPIYDMEPIEEPEKLFDITKEMIEIRISKKVEDLGLTQRRQRQKEIEKEELVDKDFRNEKFPGKPKAKKKTKKVEAGPKLYIPRSDKKEAPSTTKARKAFFKPKTSLANVKLELALQFRCFQQDVALRKLNGFISYFHDRVEKIRDERVSLQVDVLLMSMRMLNLIQELDIVKDFDSTEKGVLERFSAQKVETAEAKERMDRAQRRLSRVKQDLGKMEHAITDVQKEVSGLIGEKQKYSEYLWRVYKKKIRIENAGGDEQSRAGSDGSVVKNESSSSSTGDSTDSTSQDSGSDLFKLPKQKLNPNVCPEQLDRNLYEKVCEFRAKRTQLEIEAEAQKKVVEKVERDFTDVEKVYNKYTGRLEGIGEEVLILQRKKQVKMNQLSSLVVLKADQIQCLDEEEFDEYSGSIVQRMKNHFPPLTEVVLFPKDGIGKLDLRIEELKDETKLEREKHKRARHMMVRLREELTKLEDDVGQINTRCKREMIAKFGKLVDLDDVCAAVINLEVLDELTRLETRRNWHYRERKKIADEIEKARDRLTFLTKENSENNTLLAILIERQRDVEYFLYRQHKKEQERMSLPMASNMESSFDFDMEGDLISNEDALEELFNLEDILIRQESRIIILREAIAACKFKSGLPPLIPLRTIKDDVATSFMTMNELYALRDRRNLEVETIFVGKEADTIGDSSSKFPSFATPIDSAAWGEPQLHTPFDANNQVEAPPILPEHPLSDKEEDEETEEDEELFDVSYKPPEDTPTQVAKAEPKETPSYPLNIIPDDQMPAGGEEEEAQKEDEEYEGDPLPVDVPPPGSSEGEE</sequence>
<comment type="similarity">
    <text evidence="11">Belongs to the CFAP44 family.</text>
</comment>
<feature type="compositionally biased region" description="Acidic residues" evidence="14">
    <location>
        <begin position="1"/>
        <end position="12"/>
    </location>
</feature>
<keyword evidence="6 13" id="KW-0175">Coiled coil</keyword>
<dbReference type="FunFam" id="2.130.10.10:FF:000401">
    <property type="entry name" value="Cilia- and flagella-associated protein 44"/>
    <property type="match status" value="1"/>
</dbReference>
<feature type="coiled-coil region" evidence="13">
    <location>
        <begin position="1858"/>
        <end position="1906"/>
    </location>
</feature>
<dbReference type="EMBL" id="CAJVCH010204776">
    <property type="protein sequence ID" value="CAG7731039.1"/>
    <property type="molecule type" value="Genomic_DNA"/>
</dbReference>
<feature type="compositionally biased region" description="Acidic residues" evidence="14">
    <location>
        <begin position="153"/>
        <end position="166"/>
    </location>
</feature>
<dbReference type="PANTHER" id="PTHR14885:SF3">
    <property type="entry name" value="CILIA- AND FLAGELLA-ASSOCIATED PROTEIN 44"/>
    <property type="match status" value="1"/>
</dbReference>
<organism evidence="15 16">
    <name type="scientific">Allacma fusca</name>
    <dbReference type="NCBI Taxonomy" id="39272"/>
    <lineage>
        <taxon>Eukaryota</taxon>
        <taxon>Metazoa</taxon>
        <taxon>Ecdysozoa</taxon>
        <taxon>Arthropoda</taxon>
        <taxon>Hexapoda</taxon>
        <taxon>Collembola</taxon>
        <taxon>Symphypleona</taxon>
        <taxon>Sminthuridae</taxon>
        <taxon>Allacma</taxon>
    </lineage>
</organism>
<evidence type="ECO:0000313" key="16">
    <source>
        <dbReference type="Proteomes" id="UP000708208"/>
    </source>
</evidence>
<dbReference type="Proteomes" id="UP000708208">
    <property type="component" value="Unassembled WGS sequence"/>
</dbReference>
<feature type="coiled-coil region" evidence="13">
    <location>
        <begin position="1392"/>
        <end position="1419"/>
    </location>
</feature>
<evidence type="ECO:0000256" key="2">
    <source>
        <dbReference type="ARBA" id="ARBA00022490"/>
    </source>
</evidence>
<dbReference type="SMART" id="SM00320">
    <property type="entry name" value="WD40"/>
    <property type="match status" value="7"/>
</dbReference>
<keyword evidence="4" id="KW-0677">Repeat</keyword>
<feature type="coiled-coil region" evidence="13">
    <location>
        <begin position="1614"/>
        <end position="1655"/>
    </location>
</feature>
<keyword evidence="3" id="KW-0853">WD repeat</keyword>
<gene>
    <name evidence="15" type="ORF">AFUS01_LOCUS19648</name>
</gene>
<feature type="compositionally biased region" description="Acidic residues" evidence="14">
    <location>
        <begin position="2158"/>
        <end position="2171"/>
    </location>
</feature>
<evidence type="ECO:0000256" key="13">
    <source>
        <dbReference type="SAM" id="Coils"/>
    </source>
</evidence>
<comment type="function">
    <text evidence="10">Flagellar protein involved in sperm flagellum axoneme organization and function.</text>
</comment>
<evidence type="ECO:0000256" key="4">
    <source>
        <dbReference type="ARBA" id="ARBA00022737"/>
    </source>
</evidence>
<evidence type="ECO:0000256" key="14">
    <source>
        <dbReference type="SAM" id="MobiDB-lite"/>
    </source>
</evidence>
<evidence type="ECO:0000256" key="5">
    <source>
        <dbReference type="ARBA" id="ARBA00022846"/>
    </source>
</evidence>
<keyword evidence="2" id="KW-0963">Cytoplasm</keyword>
<feature type="region of interest" description="Disordered" evidence="14">
    <location>
        <begin position="967"/>
        <end position="1010"/>
    </location>
</feature>
<evidence type="ECO:0000256" key="8">
    <source>
        <dbReference type="ARBA" id="ARBA00023212"/>
    </source>
</evidence>